<reference evidence="1 2" key="1">
    <citation type="submission" date="2023-09" db="EMBL/GenBank/DDBJ databases">
        <authorList>
            <person name="Golyshina O.V."/>
            <person name="Lunev E.A."/>
            <person name="Bargiela R."/>
            <person name="Gaines M.C."/>
            <person name="Daum B."/>
            <person name="Bale N.J."/>
            <person name="Koenen M."/>
            <person name="Sinninghe Damst J.S."/>
            <person name="Yakimov M."/>
            <person name="Golyshin P.N."/>
        </authorList>
    </citation>
    <scope>NUCLEOTIDE SEQUENCE [LARGE SCALE GENOMIC DNA]</scope>
    <source>
        <strain evidence="1 2">M1</strain>
    </source>
</reference>
<dbReference type="RefSeq" id="WP_393972156.1">
    <property type="nucleotide sequence ID" value="NZ_CP133772.1"/>
</dbReference>
<evidence type="ECO:0000313" key="2">
    <source>
        <dbReference type="Proteomes" id="UP001451606"/>
    </source>
</evidence>
<evidence type="ECO:0000313" key="1">
    <source>
        <dbReference type="EMBL" id="WYY00206.1"/>
    </source>
</evidence>
<protein>
    <submittedName>
        <fullName evidence="1">Uncharacterized protein</fullName>
    </submittedName>
</protein>
<dbReference type="AlphaFoldDB" id="A0AAX4NFH3"/>
<name>A0AAX4NFH3_9ARCH</name>
<organism evidence="1 2">
    <name type="scientific">Oxyplasma meridianum</name>
    <dbReference type="NCBI Taxonomy" id="3073602"/>
    <lineage>
        <taxon>Archaea</taxon>
        <taxon>Methanobacteriati</taxon>
        <taxon>Thermoplasmatota</taxon>
        <taxon>Thermoplasmata</taxon>
        <taxon>Thermoplasmatales</taxon>
        <taxon>Thermoplasmataceae</taxon>
        <taxon>Oxyplasma</taxon>
    </lineage>
</organism>
<dbReference type="GeneID" id="95967499"/>
<keyword evidence="2" id="KW-1185">Reference proteome</keyword>
<dbReference type="Proteomes" id="UP001451606">
    <property type="component" value="Chromosome"/>
</dbReference>
<proteinExistence type="predicted"/>
<accession>A0AAX4NFH3</accession>
<sequence length="119" mass="13450">MHFNGRNRVGFNWYNGSIHPTMALAHANNSFGSDSAYYTNEFQNYFVSVNVSNGNTYEYAGLNGTIYQSAYENDFTSYGSFGFFSFASSKAYETWHYIAIANTPLNKLKNISISINHCD</sequence>
<dbReference type="KEGG" id="omr:OXIME_000766"/>
<gene>
    <name evidence="1" type="ORF">OXIME_000766</name>
</gene>
<dbReference type="EMBL" id="CP133772">
    <property type="protein sequence ID" value="WYY00206.1"/>
    <property type="molecule type" value="Genomic_DNA"/>
</dbReference>